<name>A0A9C6XSD8_FRAOC</name>
<evidence type="ECO:0000313" key="11">
    <source>
        <dbReference type="Proteomes" id="UP000504606"/>
    </source>
</evidence>
<dbReference type="Proteomes" id="UP000504606">
    <property type="component" value="Unplaced"/>
</dbReference>
<keyword evidence="9" id="KW-0393">Immunoglobulin domain</keyword>
<evidence type="ECO:0000256" key="4">
    <source>
        <dbReference type="ARBA" id="ARBA00022737"/>
    </source>
</evidence>
<dbReference type="InterPro" id="IPR013098">
    <property type="entry name" value="Ig_I-set"/>
</dbReference>
<dbReference type="PROSITE" id="PS50835">
    <property type="entry name" value="IG_LIKE"/>
    <property type="match status" value="1"/>
</dbReference>
<sequence length="76" mass="7969">MPVNITWSKDGRVIRSGDDGVDISKAGQRVSTLTIEPVSERHRGAYKCTASNRAGAESQSARLDVLGRTGPGAGVT</sequence>
<dbReference type="AlphaFoldDB" id="A0A9C6XSD8"/>
<keyword evidence="5" id="KW-0130">Cell adhesion</keyword>
<comment type="subcellular location">
    <subcellularLocation>
        <location evidence="1">Membrane</location>
        <topology evidence="1">Single-pass membrane protein</topology>
    </subcellularLocation>
</comment>
<dbReference type="Pfam" id="PF07679">
    <property type="entry name" value="I-set"/>
    <property type="match status" value="1"/>
</dbReference>
<evidence type="ECO:0000256" key="7">
    <source>
        <dbReference type="ARBA" id="ARBA00023136"/>
    </source>
</evidence>
<dbReference type="OrthoDB" id="5982258at2759"/>
<keyword evidence="3" id="KW-0732">Signal</keyword>
<dbReference type="Gene3D" id="2.60.40.10">
    <property type="entry name" value="Immunoglobulins"/>
    <property type="match status" value="1"/>
</dbReference>
<keyword evidence="11" id="KW-1185">Reference proteome</keyword>
<evidence type="ECO:0000256" key="6">
    <source>
        <dbReference type="ARBA" id="ARBA00022989"/>
    </source>
</evidence>
<dbReference type="GeneID" id="127750821"/>
<dbReference type="KEGG" id="foc:127750821"/>
<evidence type="ECO:0000259" key="10">
    <source>
        <dbReference type="PROSITE" id="PS50835"/>
    </source>
</evidence>
<dbReference type="GO" id="GO:0007155">
    <property type="term" value="P:cell adhesion"/>
    <property type="evidence" value="ECO:0007669"/>
    <property type="project" value="UniProtKB-KW"/>
</dbReference>
<dbReference type="SUPFAM" id="SSF48726">
    <property type="entry name" value="Immunoglobulin"/>
    <property type="match status" value="1"/>
</dbReference>
<evidence type="ECO:0000256" key="8">
    <source>
        <dbReference type="ARBA" id="ARBA00023157"/>
    </source>
</evidence>
<reference evidence="12" key="1">
    <citation type="submission" date="2025-08" db="UniProtKB">
        <authorList>
            <consortium name="RefSeq"/>
        </authorList>
    </citation>
    <scope>IDENTIFICATION</scope>
    <source>
        <tissue evidence="12">Whole organism</tissue>
    </source>
</reference>
<feature type="domain" description="Ig-like" evidence="10">
    <location>
        <begin position="1"/>
        <end position="64"/>
    </location>
</feature>
<dbReference type="InterPro" id="IPR007110">
    <property type="entry name" value="Ig-like_dom"/>
</dbReference>
<dbReference type="FunFam" id="2.60.40.10:FF:000017">
    <property type="entry name" value="Down syndrome cell adhesion molecule b"/>
    <property type="match status" value="1"/>
</dbReference>
<dbReference type="InterPro" id="IPR036179">
    <property type="entry name" value="Ig-like_dom_sf"/>
</dbReference>
<protein>
    <submittedName>
        <fullName evidence="12">IgLON family member 5-like</fullName>
    </submittedName>
</protein>
<evidence type="ECO:0000256" key="9">
    <source>
        <dbReference type="ARBA" id="ARBA00023319"/>
    </source>
</evidence>
<dbReference type="InterPro" id="IPR013783">
    <property type="entry name" value="Ig-like_fold"/>
</dbReference>
<dbReference type="RefSeq" id="XP_052129315.1">
    <property type="nucleotide sequence ID" value="XM_052273355.1"/>
</dbReference>
<keyword evidence="4" id="KW-0677">Repeat</keyword>
<gene>
    <name evidence="12" type="primary">LOC127750821</name>
</gene>
<keyword evidence="7" id="KW-0472">Membrane</keyword>
<keyword evidence="8" id="KW-1015">Disulfide bond</keyword>
<evidence type="ECO:0000256" key="1">
    <source>
        <dbReference type="ARBA" id="ARBA00004167"/>
    </source>
</evidence>
<evidence type="ECO:0000256" key="5">
    <source>
        <dbReference type="ARBA" id="ARBA00022889"/>
    </source>
</evidence>
<evidence type="ECO:0000256" key="2">
    <source>
        <dbReference type="ARBA" id="ARBA00022692"/>
    </source>
</evidence>
<keyword evidence="6" id="KW-1133">Transmembrane helix</keyword>
<accession>A0A9C6XSD8</accession>
<evidence type="ECO:0000313" key="12">
    <source>
        <dbReference type="RefSeq" id="XP_052129315.1"/>
    </source>
</evidence>
<proteinExistence type="predicted"/>
<organism evidence="11 12">
    <name type="scientific">Frankliniella occidentalis</name>
    <name type="common">Western flower thrips</name>
    <name type="synonym">Euthrips occidentalis</name>
    <dbReference type="NCBI Taxonomy" id="133901"/>
    <lineage>
        <taxon>Eukaryota</taxon>
        <taxon>Metazoa</taxon>
        <taxon>Ecdysozoa</taxon>
        <taxon>Arthropoda</taxon>
        <taxon>Hexapoda</taxon>
        <taxon>Insecta</taxon>
        <taxon>Pterygota</taxon>
        <taxon>Neoptera</taxon>
        <taxon>Paraneoptera</taxon>
        <taxon>Thysanoptera</taxon>
        <taxon>Terebrantia</taxon>
        <taxon>Thripoidea</taxon>
        <taxon>Thripidae</taxon>
        <taxon>Frankliniella</taxon>
    </lineage>
</organism>
<evidence type="ECO:0000256" key="3">
    <source>
        <dbReference type="ARBA" id="ARBA00022729"/>
    </source>
</evidence>
<dbReference type="GO" id="GO:0016020">
    <property type="term" value="C:membrane"/>
    <property type="evidence" value="ECO:0007669"/>
    <property type="project" value="UniProtKB-SubCell"/>
</dbReference>
<keyword evidence="2" id="KW-0812">Transmembrane</keyword>
<dbReference type="GO" id="GO:0048812">
    <property type="term" value="P:neuron projection morphogenesis"/>
    <property type="evidence" value="ECO:0007669"/>
    <property type="project" value="UniProtKB-ARBA"/>
</dbReference>